<evidence type="ECO:0000313" key="4">
    <source>
        <dbReference type="EMBL" id="CAG5077845.1"/>
    </source>
</evidence>
<dbReference type="InterPro" id="IPR003782">
    <property type="entry name" value="SCO1/SenC"/>
</dbReference>
<dbReference type="KEGG" id="ptan:CRYO30217_00497"/>
<accession>A0A916JKX3</accession>
<dbReference type="Proteomes" id="UP000683507">
    <property type="component" value="Chromosome"/>
</dbReference>
<dbReference type="Gene3D" id="3.40.30.10">
    <property type="entry name" value="Glutaredoxin"/>
    <property type="match status" value="1"/>
</dbReference>
<sequence length="222" mass="25501">MAVFRLIGFFLACFIFLHSCKQGDSEASSSEEKEAKTSLPIFGVKEFIPGVDSDTVYHTVEDWKFINQDSLYVSKSDYLGKPYIAYFFFSHCPKICPKINSNMKYFQEQTSGLEYNVIAHTVDPERDSVERLKFYGDEYGFDYANYNFVTGNKEEIYTLGVKSYLVPNQEDALAPGGFLHSEKLILIDSKGRIRGYYEGTEKDEVDLLIEDLKLLIKLEENE</sequence>
<feature type="binding site" evidence="2">
    <location>
        <position position="96"/>
    </location>
    <ligand>
        <name>Cu cation</name>
        <dbReference type="ChEBI" id="CHEBI:23378"/>
    </ligand>
</feature>
<dbReference type="Pfam" id="PF02630">
    <property type="entry name" value="SCO1-SenC"/>
    <property type="match status" value="1"/>
</dbReference>
<gene>
    <name evidence="4" type="ORF">CRYO30217_00497</name>
</gene>
<dbReference type="CDD" id="cd02968">
    <property type="entry name" value="SCO"/>
    <property type="match status" value="1"/>
</dbReference>
<feature type="binding site" evidence="2">
    <location>
        <position position="180"/>
    </location>
    <ligand>
        <name>Cu cation</name>
        <dbReference type="ChEBI" id="CHEBI:23378"/>
    </ligand>
</feature>
<dbReference type="RefSeq" id="WP_258540729.1">
    <property type="nucleotide sequence ID" value="NZ_OU015584.1"/>
</dbReference>
<evidence type="ECO:0008006" key="6">
    <source>
        <dbReference type="Google" id="ProtNLM"/>
    </source>
</evidence>
<keyword evidence="2" id="KW-0186">Copper</keyword>
<reference evidence="4" key="1">
    <citation type="submission" date="2021-04" db="EMBL/GenBank/DDBJ databases">
        <authorList>
            <person name="Rodrigo-Torres L."/>
            <person name="Arahal R. D."/>
            <person name="Lucena T."/>
        </authorList>
    </citation>
    <scope>NUCLEOTIDE SEQUENCE</scope>
    <source>
        <strain evidence="4">AS29M-1</strain>
    </source>
</reference>
<dbReference type="PANTHER" id="PTHR12151">
    <property type="entry name" value="ELECTRON TRANSPORT PROTIN SCO1/SENC FAMILY MEMBER"/>
    <property type="match status" value="1"/>
</dbReference>
<evidence type="ECO:0000256" key="3">
    <source>
        <dbReference type="PIRSR" id="PIRSR603782-2"/>
    </source>
</evidence>
<dbReference type="GO" id="GO:0046872">
    <property type="term" value="F:metal ion binding"/>
    <property type="evidence" value="ECO:0007669"/>
    <property type="project" value="UniProtKB-KW"/>
</dbReference>
<proteinExistence type="inferred from homology"/>
<dbReference type="SUPFAM" id="SSF52833">
    <property type="entry name" value="Thioredoxin-like"/>
    <property type="match status" value="1"/>
</dbReference>
<dbReference type="PANTHER" id="PTHR12151:SF25">
    <property type="entry name" value="LINALOOL DEHYDRATASE_ISOMERASE DOMAIN-CONTAINING PROTEIN"/>
    <property type="match status" value="1"/>
</dbReference>
<organism evidence="4 5">
    <name type="scientific">Parvicella tangerina</name>
    <dbReference type="NCBI Taxonomy" id="2829795"/>
    <lineage>
        <taxon>Bacteria</taxon>
        <taxon>Pseudomonadati</taxon>
        <taxon>Bacteroidota</taxon>
        <taxon>Flavobacteriia</taxon>
        <taxon>Flavobacteriales</taxon>
        <taxon>Parvicellaceae</taxon>
        <taxon>Parvicella</taxon>
    </lineage>
</organism>
<feature type="binding site" evidence="2">
    <location>
        <position position="92"/>
    </location>
    <ligand>
        <name>Cu cation</name>
        <dbReference type="ChEBI" id="CHEBI:23378"/>
    </ligand>
</feature>
<evidence type="ECO:0000313" key="5">
    <source>
        <dbReference type="Proteomes" id="UP000683507"/>
    </source>
</evidence>
<feature type="disulfide bond" description="Redox-active" evidence="3">
    <location>
        <begin position="92"/>
        <end position="96"/>
    </location>
</feature>
<comment type="similarity">
    <text evidence="1">Belongs to the SCO1/2 family.</text>
</comment>
<dbReference type="EMBL" id="OU015584">
    <property type="protein sequence ID" value="CAG5077845.1"/>
    <property type="molecule type" value="Genomic_DNA"/>
</dbReference>
<keyword evidence="5" id="KW-1185">Reference proteome</keyword>
<keyword evidence="2" id="KW-0479">Metal-binding</keyword>
<protein>
    <recommendedName>
        <fullName evidence="6">SCO family protein</fullName>
    </recommendedName>
</protein>
<dbReference type="InterPro" id="IPR036249">
    <property type="entry name" value="Thioredoxin-like_sf"/>
</dbReference>
<name>A0A916JKX3_9FLAO</name>
<evidence type="ECO:0000256" key="2">
    <source>
        <dbReference type="PIRSR" id="PIRSR603782-1"/>
    </source>
</evidence>
<dbReference type="AlphaFoldDB" id="A0A916JKX3"/>
<evidence type="ECO:0000256" key="1">
    <source>
        <dbReference type="ARBA" id="ARBA00010996"/>
    </source>
</evidence>
<keyword evidence="3" id="KW-1015">Disulfide bond</keyword>